<sequence length="63" mass="6950">MLTLILSINLSIFLCAANVTGRFYVLPTNFWMTANAASWSFGYNICRPVTVTDPTTIYTLALG</sequence>
<dbReference type="EMBL" id="CP001219">
    <property type="protein sequence ID" value="ACK78347.1"/>
    <property type="molecule type" value="Genomic_DNA"/>
</dbReference>
<dbReference type="AlphaFoldDB" id="B7JBJ7"/>
<gene>
    <name evidence="1" type="ordered locus">AFE_1739</name>
</gene>
<protein>
    <submittedName>
        <fullName evidence="1">Uncharacterized protein</fullName>
    </submittedName>
</protein>
<keyword evidence="2" id="KW-1185">Reference proteome</keyword>
<reference evidence="1 2" key="1">
    <citation type="journal article" date="2008" name="BMC Genomics">
        <title>Acidithiobacillus ferrooxidans metabolism: from genome sequence to industrial applications.</title>
        <authorList>
            <person name="Valdes J."/>
            <person name="Pedroso I."/>
            <person name="Quatrini R."/>
            <person name="Dodson R.J."/>
            <person name="Tettelin H."/>
            <person name="Blake R.II."/>
            <person name="Eisen J.A."/>
            <person name="Holmes D.S."/>
        </authorList>
    </citation>
    <scope>NUCLEOTIDE SEQUENCE [LARGE SCALE GENOMIC DNA]</scope>
    <source>
        <strain evidence="2">ATCC 23270 / DSM 14882 / CIP 104768 / NCIMB 8455</strain>
    </source>
</reference>
<name>B7JBJ7_ACIF2</name>
<proteinExistence type="predicted"/>
<dbReference type="PaxDb" id="243159-AFE_1739"/>
<organism evidence="1 2">
    <name type="scientific">Acidithiobacillus ferrooxidans (strain ATCC 23270 / DSM 14882 / CIP 104768 / NCIMB 8455)</name>
    <name type="common">Ferrobacillus ferrooxidans (strain ATCC 23270)</name>
    <dbReference type="NCBI Taxonomy" id="243159"/>
    <lineage>
        <taxon>Bacteria</taxon>
        <taxon>Pseudomonadati</taxon>
        <taxon>Pseudomonadota</taxon>
        <taxon>Acidithiobacillia</taxon>
        <taxon>Acidithiobacillales</taxon>
        <taxon>Acidithiobacillaceae</taxon>
        <taxon>Acidithiobacillus</taxon>
    </lineage>
</organism>
<accession>B7JBJ7</accession>
<dbReference type="Proteomes" id="UP000001362">
    <property type="component" value="Chromosome"/>
</dbReference>
<evidence type="ECO:0000313" key="2">
    <source>
        <dbReference type="Proteomes" id="UP000001362"/>
    </source>
</evidence>
<dbReference type="HOGENOM" id="CLU_2875420_0_0_6"/>
<evidence type="ECO:0000313" key="1">
    <source>
        <dbReference type="EMBL" id="ACK78347.1"/>
    </source>
</evidence>
<dbReference type="STRING" id="243159.AFE_1739"/>
<dbReference type="KEGG" id="afr:AFE_1739"/>